<keyword evidence="3" id="KW-0808">Transferase</keyword>
<keyword evidence="4 9" id="KW-0547">Nucleotide-binding</keyword>
<evidence type="ECO:0000256" key="7">
    <source>
        <dbReference type="ARBA" id="ARBA00047899"/>
    </source>
</evidence>
<comment type="caution">
    <text evidence="11">The sequence shown here is derived from an EMBL/GenBank/DDBJ whole genome shotgun (WGS) entry which is preliminary data.</text>
</comment>
<evidence type="ECO:0000256" key="1">
    <source>
        <dbReference type="ARBA" id="ARBA00012513"/>
    </source>
</evidence>
<comment type="catalytic activity">
    <reaction evidence="7">
        <text>L-threonyl-[protein] + ATP = O-phospho-L-threonyl-[protein] + ADP + H(+)</text>
        <dbReference type="Rhea" id="RHEA:46608"/>
        <dbReference type="Rhea" id="RHEA-COMP:11060"/>
        <dbReference type="Rhea" id="RHEA-COMP:11605"/>
        <dbReference type="ChEBI" id="CHEBI:15378"/>
        <dbReference type="ChEBI" id="CHEBI:30013"/>
        <dbReference type="ChEBI" id="CHEBI:30616"/>
        <dbReference type="ChEBI" id="CHEBI:61977"/>
        <dbReference type="ChEBI" id="CHEBI:456216"/>
        <dbReference type="EC" id="2.7.11.1"/>
    </reaction>
</comment>
<feature type="domain" description="Protein kinase" evidence="10">
    <location>
        <begin position="35"/>
        <end position="300"/>
    </location>
</feature>
<evidence type="ECO:0000313" key="12">
    <source>
        <dbReference type="Proteomes" id="UP000239576"/>
    </source>
</evidence>
<dbReference type="InterPro" id="IPR000719">
    <property type="entry name" value="Prot_kinase_dom"/>
</dbReference>
<dbReference type="EC" id="2.7.11.1" evidence="1"/>
<organism evidence="11 12">
    <name type="scientific">Stenomitos frigidus ULC18</name>
    <dbReference type="NCBI Taxonomy" id="2107698"/>
    <lineage>
        <taxon>Bacteria</taxon>
        <taxon>Bacillati</taxon>
        <taxon>Cyanobacteriota</taxon>
        <taxon>Cyanophyceae</taxon>
        <taxon>Leptolyngbyales</taxon>
        <taxon>Leptolyngbyaceae</taxon>
        <taxon>Stenomitos</taxon>
    </lineage>
</organism>
<sequence>MNRSVTDLFDFRADLLDQTHLGKLCGSGQRFLDRYEILKILGRGGFGITFLARDAALPGQPLCVIKQLCPKVNDAVALQQARKRFEKEAATLSKLGSHAQIPQLLNYFETAGEFYLVQEYVRGFTLTKTVKRYGPFSEAGVKQFLREFLPLLQYVHNNRVIHRDIKPPNLIRCRDDGRLVLIDFGAVKEQIAKISDSGAKPTTTQFVGTLGFAPPEQLASRPIYSSDIYALGVTCLYLLSGKPPLEFDYEFLTGDVRWSEYVSVSEHFGTVLSKMLKVSPQERFQSVDEVIRALELEPYFDNLVHCMNIKPKPFLHPATADEATADSYVPPVARTAMAIRDWQAKLKARRMRDRLYQPRITHSGSSYFR</sequence>
<gene>
    <name evidence="11" type="ORF">C7B82_14265</name>
</gene>
<comment type="catalytic activity">
    <reaction evidence="8">
        <text>L-seryl-[protein] + ATP = O-phospho-L-seryl-[protein] + ADP + H(+)</text>
        <dbReference type="Rhea" id="RHEA:17989"/>
        <dbReference type="Rhea" id="RHEA-COMP:9863"/>
        <dbReference type="Rhea" id="RHEA-COMP:11604"/>
        <dbReference type="ChEBI" id="CHEBI:15378"/>
        <dbReference type="ChEBI" id="CHEBI:29999"/>
        <dbReference type="ChEBI" id="CHEBI:30616"/>
        <dbReference type="ChEBI" id="CHEBI:83421"/>
        <dbReference type="ChEBI" id="CHEBI:456216"/>
        <dbReference type="EC" id="2.7.11.1"/>
    </reaction>
</comment>
<keyword evidence="5 11" id="KW-0418">Kinase</keyword>
<keyword evidence="6 9" id="KW-0067">ATP-binding</keyword>
<evidence type="ECO:0000256" key="8">
    <source>
        <dbReference type="ARBA" id="ARBA00048679"/>
    </source>
</evidence>
<evidence type="ECO:0000256" key="3">
    <source>
        <dbReference type="ARBA" id="ARBA00022679"/>
    </source>
</evidence>
<dbReference type="PANTHER" id="PTHR24363">
    <property type="entry name" value="SERINE/THREONINE PROTEIN KINASE"/>
    <property type="match status" value="1"/>
</dbReference>
<dbReference type="OrthoDB" id="428645at2"/>
<dbReference type="InterPro" id="IPR017441">
    <property type="entry name" value="Protein_kinase_ATP_BS"/>
</dbReference>
<evidence type="ECO:0000256" key="6">
    <source>
        <dbReference type="ARBA" id="ARBA00022840"/>
    </source>
</evidence>
<evidence type="ECO:0000256" key="5">
    <source>
        <dbReference type="ARBA" id="ARBA00022777"/>
    </source>
</evidence>
<dbReference type="PANTHER" id="PTHR24363:SF0">
    <property type="entry name" value="SERINE_THREONINE KINASE LIKE DOMAIN CONTAINING 1"/>
    <property type="match status" value="1"/>
</dbReference>
<protein>
    <recommendedName>
        <fullName evidence="1">non-specific serine/threonine protein kinase</fullName>
        <ecNumber evidence="1">2.7.11.1</ecNumber>
    </recommendedName>
</protein>
<reference evidence="11 12" key="2">
    <citation type="submission" date="2018-03" db="EMBL/GenBank/DDBJ databases">
        <title>The ancient ancestry and fast evolution of plastids.</title>
        <authorList>
            <person name="Moore K.R."/>
            <person name="Magnabosco C."/>
            <person name="Momper L."/>
            <person name="Gold D.A."/>
            <person name="Bosak T."/>
            <person name="Fournier G.P."/>
        </authorList>
    </citation>
    <scope>NUCLEOTIDE SEQUENCE [LARGE SCALE GENOMIC DNA]</scope>
    <source>
        <strain evidence="11 12">ULC18</strain>
    </source>
</reference>
<dbReference type="GO" id="GO:0005524">
    <property type="term" value="F:ATP binding"/>
    <property type="evidence" value="ECO:0007669"/>
    <property type="project" value="UniProtKB-UniRule"/>
</dbReference>
<dbReference type="Gene3D" id="1.10.510.10">
    <property type="entry name" value="Transferase(Phosphotransferase) domain 1"/>
    <property type="match status" value="1"/>
</dbReference>
<dbReference type="SUPFAM" id="SSF56112">
    <property type="entry name" value="Protein kinase-like (PK-like)"/>
    <property type="match status" value="1"/>
</dbReference>
<dbReference type="GO" id="GO:0004674">
    <property type="term" value="F:protein serine/threonine kinase activity"/>
    <property type="evidence" value="ECO:0007669"/>
    <property type="project" value="UniProtKB-KW"/>
</dbReference>
<dbReference type="InterPro" id="IPR011009">
    <property type="entry name" value="Kinase-like_dom_sf"/>
</dbReference>
<dbReference type="Pfam" id="PF00069">
    <property type="entry name" value="Pkinase"/>
    <property type="match status" value="1"/>
</dbReference>
<dbReference type="Proteomes" id="UP000239576">
    <property type="component" value="Unassembled WGS sequence"/>
</dbReference>
<dbReference type="PROSITE" id="PS00107">
    <property type="entry name" value="PROTEIN_KINASE_ATP"/>
    <property type="match status" value="1"/>
</dbReference>
<dbReference type="CDD" id="cd14014">
    <property type="entry name" value="STKc_PknB_like"/>
    <property type="match status" value="1"/>
</dbReference>
<evidence type="ECO:0000313" key="11">
    <source>
        <dbReference type="EMBL" id="PSB28018.1"/>
    </source>
</evidence>
<reference evidence="12" key="1">
    <citation type="submission" date="2018-02" db="EMBL/GenBank/DDBJ databases">
        <authorList>
            <person name="Moore K."/>
            <person name="Momper L."/>
        </authorList>
    </citation>
    <scope>NUCLEOTIDE SEQUENCE [LARGE SCALE GENOMIC DNA]</scope>
    <source>
        <strain evidence="12">ULC18</strain>
    </source>
</reference>
<dbReference type="SMART" id="SM00220">
    <property type="entry name" value="S_TKc"/>
    <property type="match status" value="1"/>
</dbReference>
<proteinExistence type="predicted"/>
<accession>A0A2T1E5L1</accession>
<evidence type="ECO:0000256" key="2">
    <source>
        <dbReference type="ARBA" id="ARBA00022527"/>
    </source>
</evidence>
<dbReference type="PROSITE" id="PS50011">
    <property type="entry name" value="PROTEIN_KINASE_DOM"/>
    <property type="match status" value="1"/>
</dbReference>
<evidence type="ECO:0000256" key="4">
    <source>
        <dbReference type="ARBA" id="ARBA00022741"/>
    </source>
</evidence>
<evidence type="ECO:0000259" key="10">
    <source>
        <dbReference type="PROSITE" id="PS50011"/>
    </source>
</evidence>
<keyword evidence="2 11" id="KW-0723">Serine/threonine-protein kinase</keyword>
<dbReference type="AlphaFoldDB" id="A0A2T1E5L1"/>
<feature type="binding site" evidence="9">
    <location>
        <position position="66"/>
    </location>
    <ligand>
        <name>ATP</name>
        <dbReference type="ChEBI" id="CHEBI:30616"/>
    </ligand>
</feature>
<name>A0A2T1E5L1_9CYAN</name>
<keyword evidence="12" id="KW-1185">Reference proteome</keyword>
<dbReference type="EMBL" id="PVWK01000083">
    <property type="protein sequence ID" value="PSB28018.1"/>
    <property type="molecule type" value="Genomic_DNA"/>
</dbReference>
<evidence type="ECO:0000256" key="9">
    <source>
        <dbReference type="PROSITE-ProRule" id="PRU10141"/>
    </source>
</evidence>